<gene>
    <name evidence="2" type="ORF">GCM10023314_06930</name>
</gene>
<dbReference type="Gene3D" id="2.60.40.10">
    <property type="entry name" value="Immunoglobulins"/>
    <property type="match status" value="1"/>
</dbReference>
<proteinExistence type="predicted"/>
<feature type="domain" description="Lipocalin-like" evidence="1">
    <location>
        <begin position="44"/>
        <end position="132"/>
    </location>
</feature>
<name>A0ABP9GCS8_9FLAO</name>
<organism evidence="2 3">
    <name type="scientific">Algibacter agarivorans</name>
    <dbReference type="NCBI Taxonomy" id="1109741"/>
    <lineage>
        <taxon>Bacteria</taxon>
        <taxon>Pseudomonadati</taxon>
        <taxon>Bacteroidota</taxon>
        <taxon>Flavobacteriia</taxon>
        <taxon>Flavobacteriales</taxon>
        <taxon>Flavobacteriaceae</taxon>
        <taxon>Algibacter</taxon>
    </lineage>
</organism>
<sequence length="694" mass="79256">MKNKTLYFLFIIVFFHSCSKDDDSSENINNFFNGADSSASIEDLVGVWSIFSAEFEGEKAEVPINYAECGRDFFVYSRNGTYTEYIYQSSSCDPQISKLEWELNNGILTFTNSLGQTDDFVITKLNSEELVFKVRFDVDEDGELDVFILTANRYIPEELDLVTNTFNQNSDETFENLLSFTWGAYDGFNSFNRYEIYRSAGENCTKANSELIATITNVNTTEYTDLTPPAAESLCYYLKVYTDKGLLGESNYYGVHPSFFIHIDPISLNEPVVGDNNISLSWEPSESPYFSHYEITVSNFGEGSGSGFQEYPIAEIDDIDVNAYIDDNPPYLENPFYKVYAHNIFGNKSTLRDSQSIGFWEVPFKRKEVIDYKKILSLDVDSEEPIVYFYGELSGNGITGVNIRRYNYNTQETESISDIPPQTQTFSGIKVFNSPENGKELLIQQGLELHFYDATTMEFKYAIDPEDVFNFLDFTYSPESDLWILASGSEIFTLKRDNTNLSLIDSAPHFTKHQGDIWHRLFVLSNNRVLIGHPNEPNSIVKSLDDNGLIVSTETVDFSIRVLNNEKTLNNTFAEYMLDAVENRLYNTDTFQQIESFEFPNFPTATSTDGVKIFGTNNDPDWQVNTDSPYKREAIIYDRNSKLVQEITSIGYPHFIFEDYIGNIISISTGFKKESLYENINGKADIFIEQLDLP</sequence>
<comment type="caution">
    <text evidence="2">The sequence shown here is derived from an EMBL/GenBank/DDBJ whole genome shotgun (WGS) entry which is preliminary data.</text>
</comment>
<evidence type="ECO:0000259" key="1">
    <source>
        <dbReference type="Pfam" id="PF13648"/>
    </source>
</evidence>
<evidence type="ECO:0000313" key="3">
    <source>
        <dbReference type="Proteomes" id="UP001501302"/>
    </source>
</evidence>
<keyword evidence="3" id="KW-1185">Reference proteome</keyword>
<dbReference type="Pfam" id="PF13648">
    <property type="entry name" value="Lipocalin_4"/>
    <property type="match status" value="1"/>
</dbReference>
<dbReference type="InterPro" id="IPR013783">
    <property type="entry name" value="Ig-like_fold"/>
</dbReference>
<evidence type="ECO:0000313" key="2">
    <source>
        <dbReference type="EMBL" id="GAA4937195.1"/>
    </source>
</evidence>
<dbReference type="SUPFAM" id="SSF63829">
    <property type="entry name" value="Calcium-dependent phosphotriesterase"/>
    <property type="match status" value="1"/>
</dbReference>
<dbReference type="Proteomes" id="UP001501302">
    <property type="component" value="Unassembled WGS sequence"/>
</dbReference>
<dbReference type="EMBL" id="BAABJJ010000010">
    <property type="protein sequence ID" value="GAA4937195.1"/>
    <property type="molecule type" value="Genomic_DNA"/>
</dbReference>
<dbReference type="InterPro" id="IPR024311">
    <property type="entry name" value="Lipocalin-like"/>
</dbReference>
<reference evidence="3" key="1">
    <citation type="journal article" date="2019" name="Int. J. Syst. Evol. Microbiol.">
        <title>The Global Catalogue of Microorganisms (GCM) 10K type strain sequencing project: providing services to taxonomists for standard genome sequencing and annotation.</title>
        <authorList>
            <consortium name="The Broad Institute Genomics Platform"/>
            <consortium name="The Broad Institute Genome Sequencing Center for Infectious Disease"/>
            <person name="Wu L."/>
            <person name="Ma J."/>
        </authorList>
    </citation>
    <scope>NUCLEOTIDE SEQUENCE [LARGE SCALE GENOMIC DNA]</scope>
    <source>
        <strain evidence="3">JCM 18285</strain>
    </source>
</reference>
<accession>A0ABP9GCS8</accession>
<protein>
    <recommendedName>
        <fullName evidence="1">Lipocalin-like domain-containing protein</fullName>
    </recommendedName>
</protein>